<sequence>MKSAFHPKPLRYPQSWSELPGGDELKQAIEGVCDDLSQRVFGYNLVKLGNLSSEIKLPDCAIRNQVVQTQVATEASSLISNSDKLPYIENSIDGFLLANELDFARDPHEILREVDRTITANGYVIISGFNPYSLTGLARFLPIKKGNILHQARFFSAGRIKDWLQLLGFEIVEHRHILFSMLFASHHKGQPAAWQQWCSRYCPWCSSVYVLMARKRAIPMTTIKPKWKVKPRFSAVGASMRDAASRITHSSNR</sequence>
<proteinExistence type="predicted"/>
<dbReference type="Gene3D" id="3.40.50.150">
    <property type="entry name" value="Vaccinia Virus protein VP39"/>
    <property type="match status" value="1"/>
</dbReference>
<dbReference type="RefSeq" id="WP_105935768.1">
    <property type="nucleotide sequence ID" value="NZ_PVNP01000191.1"/>
</dbReference>
<organism evidence="1 2">
    <name type="scientific">Alteromonas alba</name>
    <dbReference type="NCBI Taxonomy" id="2079529"/>
    <lineage>
        <taxon>Bacteria</taxon>
        <taxon>Pseudomonadati</taxon>
        <taxon>Pseudomonadota</taxon>
        <taxon>Gammaproteobacteria</taxon>
        <taxon>Alteromonadales</taxon>
        <taxon>Alteromonadaceae</taxon>
        <taxon>Alteromonas/Salinimonas group</taxon>
        <taxon>Alteromonas</taxon>
    </lineage>
</organism>
<reference evidence="2" key="1">
    <citation type="journal article" date="2020" name="Int. J. Syst. Evol. Microbiol.">
        <title>Alteromonas alba sp. nov., a marine bacterium isolated from the seawater of the West Pacific Ocean.</title>
        <authorList>
            <person name="Sun C."/>
            <person name="Wu Y.-H."/>
            <person name="Xamxidin M."/>
            <person name="Cheng H."/>
            <person name="Xu X.-W."/>
        </authorList>
    </citation>
    <scope>NUCLEOTIDE SEQUENCE [LARGE SCALE GENOMIC DNA]</scope>
    <source>
        <strain evidence="2">190</strain>
    </source>
</reference>
<comment type="caution">
    <text evidence="1">The sequence shown here is derived from an EMBL/GenBank/DDBJ whole genome shotgun (WGS) entry which is preliminary data.</text>
</comment>
<dbReference type="InterPro" id="IPR029063">
    <property type="entry name" value="SAM-dependent_MTases_sf"/>
</dbReference>
<keyword evidence="2" id="KW-1185">Reference proteome</keyword>
<accession>A0A2S9V718</accession>
<dbReference type="AlphaFoldDB" id="A0A2S9V718"/>
<dbReference type="GO" id="GO:0032259">
    <property type="term" value="P:methylation"/>
    <property type="evidence" value="ECO:0007669"/>
    <property type="project" value="UniProtKB-KW"/>
</dbReference>
<keyword evidence="1" id="KW-0808">Transferase</keyword>
<evidence type="ECO:0000313" key="1">
    <source>
        <dbReference type="EMBL" id="PRO72228.1"/>
    </source>
</evidence>
<gene>
    <name evidence="1" type="ORF">C6Y40_17885</name>
</gene>
<dbReference type="Proteomes" id="UP000238949">
    <property type="component" value="Unassembled WGS sequence"/>
</dbReference>
<dbReference type="EMBL" id="PVNP01000191">
    <property type="protein sequence ID" value="PRO72228.1"/>
    <property type="molecule type" value="Genomic_DNA"/>
</dbReference>
<name>A0A2S9V718_9ALTE</name>
<keyword evidence="1" id="KW-0489">Methyltransferase</keyword>
<dbReference type="OrthoDB" id="6191410at2"/>
<evidence type="ECO:0000313" key="2">
    <source>
        <dbReference type="Proteomes" id="UP000238949"/>
    </source>
</evidence>
<dbReference type="GO" id="GO:0008168">
    <property type="term" value="F:methyltransferase activity"/>
    <property type="evidence" value="ECO:0007669"/>
    <property type="project" value="UniProtKB-KW"/>
</dbReference>
<protein>
    <submittedName>
        <fullName evidence="1">SAM-dependent methyltransferase</fullName>
    </submittedName>
</protein>
<dbReference type="SUPFAM" id="SSF53335">
    <property type="entry name" value="S-adenosyl-L-methionine-dependent methyltransferases"/>
    <property type="match status" value="1"/>
</dbReference>